<dbReference type="Gene3D" id="3.40.50.2300">
    <property type="match status" value="1"/>
</dbReference>
<sequence>MMHQNSSAPGKDDPDGAMRTSTRALRHGLRTPLNHIIGFAEMLRDEVEDLPEPGPFVAFDDLIATGRIALMVIEELANNPSPEGLAALPTLLAPSIEAIQQTCAALAHHAATVGPQHFLPDIEKIAVAASRLGELAAGSDFDATMLNESEAYVAQALPESPEQQPAAAVLIVDDNDLNRDLLDRQIRRLGHTTSHAANGREALEQLRSQPFALMLLDLMMPEVDGFAVLATLKADPSLQQVAVIVLSAHADHASIIRAIELGADDYLPKPFDPVLLRARIGACLHKQHLRALEISYLRHIETERRRADELLHVVIPLGVSLSAEKDFNQLLERIVLQAQELCRADGCTLYLRDGDRLRFVIARNKSLNLAMGGANGKDIPFAPLRLYDEQTGDPLFNYVVTHTALEGVTINIPDAYAAHGYDFSGTREFDQRTGYRTTSVLNIPLKDGQHEVIGVMQLINALDEHGEIVAFDPIAAQMIESLGTLAAAALSAYVREQQLRQEIADLRIEIDQVKQQREVEAITNSPYFAELQTKARALRSGATSLDTQASGELVRQVLEIDGQSLVVRQRGPARGRLLLMIHGWSSSWYALSPLIPTLSERYRCVAVDLPGFGESPPLRQRANIPAYADLMAKLVNQLSPGLPAMVIGHSMGGMTALTMALRHPEVLERMALLCPTISGRLSTWINAFISPITMLERISIAGRMLSYLEPSMLRVTDGLMKPASFAERSDIAEADYLRLRADARRPGQGRVRAECFWAMRENDLSECLGAIKVPALVIWGMEDNTVPLRDASIVADKWPAAQLRVLPKAGHWPQFETPDATRRHIRSFLSTPAKLLKNLF</sequence>
<dbReference type="SUPFAM" id="SSF55781">
    <property type="entry name" value="GAF domain-like"/>
    <property type="match status" value="1"/>
</dbReference>
<keyword evidence="6" id="KW-1185">Reference proteome</keyword>
<dbReference type="Pfam" id="PF00072">
    <property type="entry name" value="Response_reg"/>
    <property type="match status" value="1"/>
</dbReference>
<dbReference type="AlphaFoldDB" id="A0A2A6RPH6"/>
<proteinExistence type="predicted"/>
<dbReference type="InterPro" id="IPR029016">
    <property type="entry name" value="GAF-like_dom_sf"/>
</dbReference>
<dbReference type="InterPro" id="IPR003018">
    <property type="entry name" value="GAF"/>
</dbReference>
<evidence type="ECO:0000256" key="2">
    <source>
        <dbReference type="ARBA" id="ARBA00022777"/>
    </source>
</evidence>
<dbReference type="Pfam" id="PF00561">
    <property type="entry name" value="Abhydrolase_1"/>
    <property type="match status" value="1"/>
</dbReference>
<feature type="modified residue" description="4-aspartylphosphate" evidence="3">
    <location>
        <position position="217"/>
    </location>
</feature>
<dbReference type="InterPro" id="IPR000073">
    <property type="entry name" value="AB_hydrolase_1"/>
</dbReference>
<dbReference type="SMART" id="SM00448">
    <property type="entry name" value="REC"/>
    <property type="match status" value="1"/>
</dbReference>
<dbReference type="InterPro" id="IPR011006">
    <property type="entry name" value="CheY-like_superfamily"/>
</dbReference>
<dbReference type="InterPro" id="IPR000639">
    <property type="entry name" value="Epox_hydrolase-like"/>
</dbReference>
<evidence type="ECO:0000313" key="5">
    <source>
        <dbReference type="EMBL" id="PDW04816.1"/>
    </source>
</evidence>
<dbReference type="PROSITE" id="PS50110">
    <property type="entry name" value="RESPONSE_REGULATORY"/>
    <property type="match status" value="1"/>
</dbReference>
<evidence type="ECO:0000256" key="1">
    <source>
        <dbReference type="ARBA" id="ARBA00022679"/>
    </source>
</evidence>
<name>A0A2A6RPH6_9CHLR</name>
<comment type="caution">
    <text evidence="5">The sequence shown here is derived from an EMBL/GenBank/DDBJ whole genome shotgun (WGS) entry which is preliminary data.</text>
</comment>
<dbReference type="OrthoDB" id="151598at2"/>
<keyword evidence="1" id="KW-0808">Transferase</keyword>
<evidence type="ECO:0000313" key="6">
    <source>
        <dbReference type="Proteomes" id="UP000220527"/>
    </source>
</evidence>
<dbReference type="SUPFAM" id="SSF53474">
    <property type="entry name" value="alpha/beta-Hydrolases"/>
    <property type="match status" value="1"/>
</dbReference>
<feature type="domain" description="Response regulatory" evidence="4">
    <location>
        <begin position="168"/>
        <end position="284"/>
    </location>
</feature>
<evidence type="ECO:0000259" key="4">
    <source>
        <dbReference type="PROSITE" id="PS50110"/>
    </source>
</evidence>
<accession>A0A2A6RPH6</accession>
<dbReference type="RefSeq" id="WP_097642398.1">
    <property type="nucleotide sequence ID" value="NZ_NQWI01000004.1"/>
</dbReference>
<reference evidence="6" key="1">
    <citation type="submission" date="2017-08" db="EMBL/GenBank/DDBJ databases">
        <authorList>
            <person name="Grouzdev D.S."/>
            <person name="Gaisin V.A."/>
            <person name="Rysina M.S."/>
            <person name="Gorlenko V.M."/>
        </authorList>
    </citation>
    <scope>NUCLEOTIDE SEQUENCE [LARGE SCALE GENOMIC DNA]</scope>
    <source>
        <strain evidence="6">Kir15-3F</strain>
    </source>
</reference>
<dbReference type="Gene3D" id="3.40.50.1820">
    <property type="entry name" value="alpha/beta hydrolase"/>
    <property type="match status" value="1"/>
</dbReference>
<gene>
    <name evidence="5" type="ORF">CJ255_01875</name>
</gene>
<evidence type="ECO:0000256" key="3">
    <source>
        <dbReference type="PROSITE-ProRule" id="PRU00169"/>
    </source>
</evidence>
<dbReference type="InterPro" id="IPR003661">
    <property type="entry name" value="HisK_dim/P_dom"/>
</dbReference>
<keyword evidence="3" id="KW-0597">Phosphoprotein</keyword>
<protein>
    <recommendedName>
        <fullName evidence="4">Response regulatory domain-containing protein</fullName>
    </recommendedName>
</protein>
<dbReference type="SMART" id="SM00065">
    <property type="entry name" value="GAF"/>
    <property type="match status" value="1"/>
</dbReference>
<dbReference type="InterPro" id="IPR029058">
    <property type="entry name" value="AB_hydrolase_fold"/>
</dbReference>
<dbReference type="InterPro" id="IPR001789">
    <property type="entry name" value="Sig_transdc_resp-reg_receiver"/>
</dbReference>
<dbReference type="PRINTS" id="PR00111">
    <property type="entry name" value="ABHYDROLASE"/>
</dbReference>
<dbReference type="Proteomes" id="UP000220527">
    <property type="component" value="Unassembled WGS sequence"/>
</dbReference>
<dbReference type="PANTHER" id="PTHR46438:SF11">
    <property type="entry name" value="LIPASE-RELATED"/>
    <property type="match status" value="1"/>
</dbReference>
<organism evidence="5 6">
    <name type="scientific">Candidatus Viridilinea mediisalina</name>
    <dbReference type="NCBI Taxonomy" id="2024553"/>
    <lineage>
        <taxon>Bacteria</taxon>
        <taxon>Bacillati</taxon>
        <taxon>Chloroflexota</taxon>
        <taxon>Chloroflexia</taxon>
        <taxon>Chloroflexales</taxon>
        <taxon>Chloroflexineae</taxon>
        <taxon>Oscillochloridaceae</taxon>
        <taxon>Candidatus Viridilinea</taxon>
    </lineage>
</organism>
<dbReference type="EMBL" id="NQWI01000004">
    <property type="protein sequence ID" value="PDW04816.1"/>
    <property type="molecule type" value="Genomic_DNA"/>
</dbReference>
<dbReference type="PRINTS" id="PR00412">
    <property type="entry name" value="EPOXHYDRLASE"/>
</dbReference>
<dbReference type="SUPFAM" id="SSF52172">
    <property type="entry name" value="CheY-like"/>
    <property type="match status" value="1"/>
</dbReference>
<dbReference type="GO" id="GO:0000155">
    <property type="term" value="F:phosphorelay sensor kinase activity"/>
    <property type="evidence" value="ECO:0007669"/>
    <property type="project" value="InterPro"/>
</dbReference>
<dbReference type="Pfam" id="PF01590">
    <property type="entry name" value="GAF"/>
    <property type="match status" value="1"/>
</dbReference>
<dbReference type="CDD" id="cd00082">
    <property type="entry name" value="HisKA"/>
    <property type="match status" value="1"/>
</dbReference>
<dbReference type="PANTHER" id="PTHR46438">
    <property type="entry name" value="ALPHA/BETA-HYDROLASES SUPERFAMILY PROTEIN"/>
    <property type="match status" value="1"/>
</dbReference>
<keyword evidence="2" id="KW-0418">Kinase</keyword>
<dbReference type="Gene3D" id="3.30.450.40">
    <property type="match status" value="1"/>
</dbReference>